<dbReference type="Proteomes" id="UP001268651">
    <property type="component" value="Unassembled WGS sequence"/>
</dbReference>
<dbReference type="EMBL" id="JAWHTF010000002">
    <property type="protein sequence ID" value="MDU8885480.1"/>
    <property type="molecule type" value="Genomic_DNA"/>
</dbReference>
<proteinExistence type="predicted"/>
<dbReference type="RefSeq" id="WP_316661360.1">
    <property type="nucleotide sequence ID" value="NZ_JAWHTF010000002.1"/>
</dbReference>
<keyword evidence="2" id="KW-1185">Reference proteome</keyword>
<sequence length="346" mass="40862">MTQLLRQLLLFSLLILITVAVYNIVIDPYGVIRGDMSKQFTTPNERYLKVKHVIQNPNLYNSYFFGSSRVSFINTKKINDNNTWYNLSYSAGVPGDFLYDLKTMKKNGVCIENLVIGIDDLSYYIDPQIHLTQDLRKPFKNRFNPLIEYISLIPSIEFIKTRELRKKLRFQGFYDIYDSGVSHFLGKDGWIERHPEAHINDPKFLVPKWDEDLYKSRIEPALDEIKAIILICKQENIDLTFFFTPLHVQTYLKQHFKDYSEFLLQLSQLTSFYDFSGINAITIDNYNYYETSHFRPFIGDMMLDRLFREERSEFGVLVTSETIDSVILQKQKDITEYKLKNKTPYN</sequence>
<comment type="caution">
    <text evidence="1">The sequence shown here is derived from an EMBL/GenBank/DDBJ whole genome shotgun (WGS) entry which is preliminary data.</text>
</comment>
<gene>
    <name evidence="1" type="ORF">RXV94_04850</name>
</gene>
<evidence type="ECO:0000313" key="2">
    <source>
        <dbReference type="Proteomes" id="UP001268651"/>
    </source>
</evidence>
<protein>
    <submittedName>
        <fullName evidence="1">Uncharacterized protein</fullName>
    </submittedName>
</protein>
<organism evidence="1 2">
    <name type="scientific">Gilvirhabdus luticola</name>
    <dbReference type="NCBI Taxonomy" id="3079858"/>
    <lineage>
        <taxon>Bacteria</taxon>
        <taxon>Pseudomonadati</taxon>
        <taxon>Bacteroidota</taxon>
        <taxon>Flavobacteriia</taxon>
        <taxon>Flavobacteriales</taxon>
        <taxon>Flavobacteriaceae</taxon>
        <taxon>Gilvirhabdus</taxon>
    </lineage>
</organism>
<accession>A0ABU3U5S6</accession>
<name>A0ABU3U5S6_9FLAO</name>
<evidence type="ECO:0000313" key="1">
    <source>
        <dbReference type="EMBL" id="MDU8885480.1"/>
    </source>
</evidence>
<reference evidence="1 2" key="1">
    <citation type="submission" date="2023-10" db="EMBL/GenBank/DDBJ databases">
        <title>Marimonas sp. nov. isolated from tidal mud flat.</title>
        <authorList>
            <person name="Jaincy N.J."/>
            <person name="Srinivasan S."/>
            <person name="Lee S.-S."/>
        </authorList>
    </citation>
    <scope>NUCLEOTIDE SEQUENCE [LARGE SCALE GENOMIC DNA]</scope>
    <source>
        <strain evidence="1 2">MJ-SS3</strain>
    </source>
</reference>